<proteinExistence type="predicted"/>
<keyword evidence="2" id="KW-1185">Reference proteome</keyword>
<reference evidence="1 2" key="1">
    <citation type="submission" date="2020-10" db="EMBL/GenBank/DDBJ databases">
        <title>Plant Genome Project.</title>
        <authorList>
            <person name="Zhang R.-G."/>
        </authorList>
    </citation>
    <scope>NUCLEOTIDE SEQUENCE [LARGE SCALE GENOMIC DNA]</scope>
    <source>
        <strain evidence="1">FAFU-HL-1</strain>
        <tissue evidence="1">Leaf</tissue>
    </source>
</reference>
<name>A0A835JDQ6_9ROSI</name>
<dbReference type="EMBL" id="JADGMS010000016">
    <property type="protein sequence ID" value="KAF9666918.1"/>
    <property type="molecule type" value="Genomic_DNA"/>
</dbReference>
<accession>A0A835JDQ6</accession>
<dbReference type="AlphaFoldDB" id="A0A835JDQ6"/>
<organism evidence="1 2">
    <name type="scientific">Salix dunnii</name>
    <dbReference type="NCBI Taxonomy" id="1413687"/>
    <lineage>
        <taxon>Eukaryota</taxon>
        <taxon>Viridiplantae</taxon>
        <taxon>Streptophyta</taxon>
        <taxon>Embryophyta</taxon>
        <taxon>Tracheophyta</taxon>
        <taxon>Spermatophyta</taxon>
        <taxon>Magnoliopsida</taxon>
        <taxon>eudicotyledons</taxon>
        <taxon>Gunneridae</taxon>
        <taxon>Pentapetalae</taxon>
        <taxon>rosids</taxon>
        <taxon>fabids</taxon>
        <taxon>Malpighiales</taxon>
        <taxon>Salicaceae</taxon>
        <taxon>Saliceae</taxon>
        <taxon>Salix</taxon>
    </lineage>
</organism>
<gene>
    <name evidence="1" type="ORF">SADUNF_Sadunf16G0278600</name>
</gene>
<protein>
    <submittedName>
        <fullName evidence="1">Uncharacterized protein</fullName>
    </submittedName>
</protein>
<dbReference type="OrthoDB" id="153872at2759"/>
<dbReference type="Proteomes" id="UP000657918">
    <property type="component" value="Chromosome 16"/>
</dbReference>
<comment type="caution">
    <text evidence="1">The sequence shown here is derived from an EMBL/GenBank/DDBJ whole genome shotgun (WGS) entry which is preliminary data.</text>
</comment>
<evidence type="ECO:0000313" key="1">
    <source>
        <dbReference type="EMBL" id="KAF9666918.1"/>
    </source>
</evidence>
<sequence length="142" mass="15845">MHHESIVNANSSAADKKLNLSRTSWQNGMQLCEKDGNSTTISLRISANLRLPNPKNRVMKSLLISTPLQHFVYSTNLLSRKHVCSQICDDCNLEPISVRCANDNLVLYRECDLGAHSTCPTTLDLASICGFDLEEEKDESLH</sequence>
<evidence type="ECO:0000313" key="2">
    <source>
        <dbReference type="Proteomes" id="UP000657918"/>
    </source>
</evidence>